<feature type="transmembrane region" description="Helical" evidence="8">
    <location>
        <begin position="68"/>
        <end position="85"/>
    </location>
</feature>
<keyword evidence="4 8" id="KW-1133">Transmembrane helix</keyword>
<proteinExistence type="inferred from homology"/>
<feature type="transmembrane region" description="Helical" evidence="8">
    <location>
        <begin position="133"/>
        <end position="152"/>
    </location>
</feature>
<keyword evidence="3 8" id="KW-0812">Transmembrane</keyword>
<feature type="transmembrane region" description="Helical" evidence="8">
    <location>
        <begin position="6"/>
        <end position="27"/>
    </location>
</feature>
<dbReference type="Pfam" id="PF02659">
    <property type="entry name" value="Mntp"/>
    <property type="match status" value="1"/>
</dbReference>
<keyword evidence="10" id="KW-1185">Reference proteome</keyword>
<evidence type="ECO:0000256" key="3">
    <source>
        <dbReference type="ARBA" id="ARBA00022692"/>
    </source>
</evidence>
<evidence type="ECO:0000256" key="5">
    <source>
        <dbReference type="ARBA" id="ARBA00023065"/>
    </source>
</evidence>
<evidence type="ECO:0000256" key="6">
    <source>
        <dbReference type="ARBA" id="ARBA00023136"/>
    </source>
</evidence>
<comment type="subcellular location">
    <subcellularLocation>
        <location evidence="8">Cell membrane</location>
        <topology evidence="8">Multi-pass membrane protein</topology>
    </subcellularLocation>
</comment>
<sequence>MDIVGILLVACALSIDCFAISLSVGLCRKETSQIEISKIGLFFGVFQAGMTLLGAFCGKFLAELIGAFDHWIAFGLLVFLGVRMIREAAIGGEDRTFTQKLSLKTLAALAVATSLDALAVGLSFALIGHEILWTSFVIGIVAFLAAEIGTNVGKTAGKKFSSEVTEWIGGVVLILIGIKILAEHLQQDLS</sequence>
<comment type="caution">
    <text evidence="9">The sequence shown here is derived from an EMBL/GenBank/DDBJ whole genome shotgun (WGS) entry which is preliminary data.</text>
</comment>
<reference evidence="9 10" key="1">
    <citation type="submission" date="2017-11" db="EMBL/GenBank/DDBJ databases">
        <title>Animal gut microbial communities from fecal samples from Wisconsin, USA.</title>
        <authorList>
            <person name="Neumann A."/>
        </authorList>
    </citation>
    <scope>NUCLEOTIDE SEQUENCE [LARGE SCALE GENOMIC DNA]</scope>
    <source>
        <strain evidence="9 10">UWS3</strain>
    </source>
</reference>
<dbReference type="AlphaFoldDB" id="A0A2M9A3D4"/>
<evidence type="ECO:0000313" key="9">
    <source>
        <dbReference type="EMBL" id="PJJ40168.1"/>
    </source>
</evidence>
<organism evidence="9 10">
    <name type="scientific">Hallerella succinigenes</name>
    <dbReference type="NCBI Taxonomy" id="1896222"/>
    <lineage>
        <taxon>Bacteria</taxon>
        <taxon>Pseudomonadati</taxon>
        <taxon>Fibrobacterota</taxon>
        <taxon>Fibrobacteria</taxon>
        <taxon>Fibrobacterales</taxon>
        <taxon>Fibrobacteraceae</taxon>
        <taxon>Hallerella</taxon>
    </lineage>
</organism>
<accession>A0A2M9A3D4</accession>
<dbReference type="GO" id="GO:0005886">
    <property type="term" value="C:plasma membrane"/>
    <property type="evidence" value="ECO:0007669"/>
    <property type="project" value="UniProtKB-SubCell"/>
</dbReference>
<comment type="function">
    <text evidence="8">Probably functions as a manganese efflux pump.</text>
</comment>
<name>A0A2M9A3D4_9BACT</name>
<dbReference type="InterPro" id="IPR003810">
    <property type="entry name" value="Mntp/YtaF"/>
</dbReference>
<evidence type="ECO:0000256" key="8">
    <source>
        <dbReference type="HAMAP-Rule" id="MF_01521"/>
    </source>
</evidence>
<dbReference type="OrthoDB" id="9811590at2"/>
<dbReference type="EMBL" id="PGEX01000001">
    <property type="protein sequence ID" value="PJJ40168.1"/>
    <property type="molecule type" value="Genomic_DNA"/>
</dbReference>
<feature type="transmembrane region" description="Helical" evidence="8">
    <location>
        <begin position="39"/>
        <end position="62"/>
    </location>
</feature>
<dbReference type="PANTHER" id="PTHR35529">
    <property type="entry name" value="MANGANESE EFFLUX PUMP MNTP-RELATED"/>
    <property type="match status" value="1"/>
</dbReference>
<comment type="similarity">
    <text evidence="8">Belongs to the MntP (TC 9.B.29) family.</text>
</comment>
<evidence type="ECO:0000313" key="10">
    <source>
        <dbReference type="Proteomes" id="UP000231134"/>
    </source>
</evidence>
<feature type="transmembrane region" description="Helical" evidence="8">
    <location>
        <begin position="106"/>
        <end position="127"/>
    </location>
</feature>
<feature type="transmembrane region" description="Helical" evidence="8">
    <location>
        <begin position="164"/>
        <end position="182"/>
    </location>
</feature>
<protein>
    <recommendedName>
        <fullName evidence="8">Putative manganese efflux pump MntP</fullName>
    </recommendedName>
</protein>
<dbReference type="Proteomes" id="UP000231134">
    <property type="component" value="Unassembled WGS sequence"/>
</dbReference>
<dbReference type="GO" id="GO:0005384">
    <property type="term" value="F:manganese ion transmembrane transporter activity"/>
    <property type="evidence" value="ECO:0007669"/>
    <property type="project" value="UniProtKB-UniRule"/>
</dbReference>
<dbReference type="InterPro" id="IPR022929">
    <property type="entry name" value="Put_MntP"/>
</dbReference>
<evidence type="ECO:0000256" key="2">
    <source>
        <dbReference type="ARBA" id="ARBA00022475"/>
    </source>
</evidence>
<dbReference type="PANTHER" id="PTHR35529:SF1">
    <property type="entry name" value="MANGANESE EFFLUX PUMP MNTP-RELATED"/>
    <property type="match status" value="1"/>
</dbReference>
<evidence type="ECO:0000256" key="4">
    <source>
        <dbReference type="ARBA" id="ARBA00022989"/>
    </source>
</evidence>
<dbReference type="RefSeq" id="WP_100424289.1">
    <property type="nucleotide sequence ID" value="NZ_JAXFBG010000089.1"/>
</dbReference>
<keyword evidence="1 8" id="KW-0813">Transport</keyword>
<keyword evidence="5 8" id="KW-0406">Ion transport</keyword>
<keyword evidence="2 8" id="KW-1003">Cell membrane</keyword>
<dbReference type="HAMAP" id="MF_01521">
    <property type="entry name" value="MntP_pump"/>
    <property type="match status" value="1"/>
</dbReference>
<gene>
    <name evidence="8" type="primary">mntP</name>
    <name evidence="9" type="ORF">BGX16_0078</name>
</gene>
<keyword evidence="7 8" id="KW-0464">Manganese</keyword>
<evidence type="ECO:0000256" key="7">
    <source>
        <dbReference type="ARBA" id="ARBA00023211"/>
    </source>
</evidence>
<evidence type="ECO:0000256" key="1">
    <source>
        <dbReference type="ARBA" id="ARBA00022448"/>
    </source>
</evidence>
<keyword evidence="6 8" id="KW-0472">Membrane</keyword>